<sequence length="522" mass="56282">MKMKKANILSCVAISAVVLSGMGITNVKASDDAAVSIQKVAEKSLNPEVQNGGKVSDDFQDVSKNNLGYASKFHILAKEATLNAHTNGNLAVGSLFGNVNFGTNITDEKLLDKDISYVQEVKNMSESSFVSSNDHRTNKVVFGEVNDVELGKDNTSPLVNETPINHLLNNEIFQDKDSNEYLDFDQEFAKLENKSAGLVSSNSKTITNADFPNQNQRVIDLSDFEADANNQIVINLDPEVLNASTPLTISGLSADKGGTSIIINVDTKGQNPYAMNSQIKLRFNNGEENPIERPNQETEYFDDNHLLWNFYDSSNANKQFDGVIEMNNTFQGSVLAPDATINIHHNLDGNIVAEQVNVVGGETHRWDLQDNNNIVTVPEEPGEPDENNEGKELVDPGFTIDPTPTSPEPNPNPENPGGNVDEEDDDEDDQEIIINGGSEGDLDPNGKEVDISNPNGSDEKTLSSINEGSGLVPLTNAAQSNDTSSASGLSRLPQAGATSGILMTVAGMVMLGLGIVFKKIKS</sequence>
<protein>
    <submittedName>
        <fullName evidence="5">LPXTG cell wall anchor domain-containing protein</fullName>
    </submittedName>
</protein>
<feature type="transmembrane region" description="Helical" evidence="2">
    <location>
        <begin position="495"/>
        <end position="517"/>
    </location>
</feature>
<comment type="caution">
    <text evidence="6">The sequence shown here is derived from an EMBL/GenBank/DDBJ whole genome shotgun (WGS) entry which is preliminary data.</text>
</comment>
<evidence type="ECO:0000313" key="6">
    <source>
        <dbReference type="EMBL" id="TDG70597.1"/>
    </source>
</evidence>
<feature type="compositionally biased region" description="Pro residues" evidence="1">
    <location>
        <begin position="404"/>
        <end position="414"/>
    </location>
</feature>
<dbReference type="Proteomes" id="UP000747013">
    <property type="component" value="Unassembled WGS sequence"/>
</dbReference>
<evidence type="ECO:0000313" key="7">
    <source>
        <dbReference type="Proteomes" id="UP000295257"/>
    </source>
</evidence>
<dbReference type="RefSeq" id="WP_010019686.1">
    <property type="nucleotide sequence ID" value="NZ_CP162899.1"/>
</dbReference>
<keyword evidence="7" id="KW-1185">Reference proteome</keyword>
<dbReference type="EMBL" id="DYWC01000211">
    <property type="protein sequence ID" value="HJF87565.1"/>
    <property type="molecule type" value="Genomic_DNA"/>
</dbReference>
<gene>
    <name evidence="6" type="ORF">C5L30_001388</name>
    <name evidence="5" type="ORF">K8V88_09030</name>
</gene>
<feature type="signal peptide" evidence="3">
    <location>
        <begin position="1"/>
        <end position="29"/>
    </location>
</feature>
<keyword evidence="2" id="KW-0472">Membrane</keyword>
<reference evidence="5" key="4">
    <citation type="submission" date="2021-09" db="EMBL/GenBank/DDBJ databases">
        <authorList>
            <person name="Gilroy R."/>
        </authorList>
    </citation>
    <scope>NUCLEOTIDE SEQUENCE</scope>
    <source>
        <strain evidence="5">7886</strain>
    </source>
</reference>
<feature type="region of interest" description="Disordered" evidence="1">
    <location>
        <begin position="369"/>
        <end position="470"/>
    </location>
</feature>
<dbReference type="OrthoDB" id="2329348at2"/>
<dbReference type="Pfam" id="PF20597">
    <property type="entry name" value="pAdhesive_15"/>
    <property type="match status" value="1"/>
</dbReference>
<dbReference type="NCBIfam" id="TIGR01167">
    <property type="entry name" value="LPXTG_anchor"/>
    <property type="match status" value="1"/>
</dbReference>
<reference evidence="5" key="3">
    <citation type="journal article" date="2021" name="PeerJ">
        <title>Extensive microbial diversity within the chicken gut microbiome revealed by metagenomics and culture.</title>
        <authorList>
            <person name="Gilroy R."/>
            <person name="Ravi A."/>
            <person name="Getino M."/>
            <person name="Pursley I."/>
            <person name="Horton D.L."/>
            <person name="Alikhan N.F."/>
            <person name="Baker D."/>
            <person name="Gharbi K."/>
            <person name="Hall N."/>
            <person name="Watson M."/>
            <person name="Adriaenssens E.M."/>
            <person name="Foster-Nyarko E."/>
            <person name="Jarju S."/>
            <person name="Secka A."/>
            <person name="Antonio M."/>
            <person name="Oren A."/>
            <person name="Chaudhuri R.R."/>
            <person name="La Ragione R."/>
            <person name="Hildebrand F."/>
            <person name="Pallen M.J."/>
        </authorList>
    </citation>
    <scope>NUCLEOTIDE SEQUENCE</scope>
    <source>
        <strain evidence="5">7886</strain>
    </source>
</reference>
<organism evidence="6 7">
    <name type="scientific">Companilactobacillus farciminis</name>
    <dbReference type="NCBI Taxonomy" id="1612"/>
    <lineage>
        <taxon>Bacteria</taxon>
        <taxon>Bacillati</taxon>
        <taxon>Bacillota</taxon>
        <taxon>Bacilli</taxon>
        <taxon>Lactobacillales</taxon>
        <taxon>Lactobacillaceae</taxon>
        <taxon>Companilactobacillus</taxon>
    </lineage>
</organism>
<feature type="domain" description="Choice-of-anchor A" evidence="4">
    <location>
        <begin position="67"/>
        <end position="364"/>
    </location>
</feature>
<accession>A0A4R5NCS9</accession>
<dbReference type="Proteomes" id="UP000295257">
    <property type="component" value="Unassembled WGS sequence"/>
</dbReference>
<dbReference type="AlphaFoldDB" id="A0A4R5NCS9"/>
<keyword evidence="3" id="KW-0732">Signal</keyword>
<proteinExistence type="predicted"/>
<reference evidence="6" key="2">
    <citation type="submission" date="2019-02" db="EMBL/GenBank/DDBJ databases">
        <authorList>
            <person name="Buron G."/>
            <person name="Chaylann A."/>
            <person name="Dolejs I."/>
            <person name="Forster J."/>
            <person name="Miks M.H."/>
        </authorList>
    </citation>
    <scope>NUCLEOTIDE SEQUENCE</scope>
    <source>
        <strain evidence="6">ATCC 29644</strain>
    </source>
</reference>
<keyword evidence="2" id="KW-1133">Transmembrane helix</keyword>
<feature type="chain" id="PRO_5039807728" evidence="3">
    <location>
        <begin position="30"/>
        <end position="522"/>
    </location>
</feature>
<evidence type="ECO:0000256" key="1">
    <source>
        <dbReference type="SAM" id="MobiDB-lite"/>
    </source>
</evidence>
<evidence type="ECO:0000256" key="3">
    <source>
        <dbReference type="SAM" id="SignalP"/>
    </source>
</evidence>
<feature type="compositionally biased region" description="Polar residues" evidence="1">
    <location>
        <begin position="452"/>
        <end position="467"/>
    </location>
</feature>
<dbReference type="InterPro" id="IPR026588">
    <property type="entry name" value="Choice_anch_A"/>
</dbReference>
<name>A0A4R5NCS9_9LACO</name>
<evidence type="ECO:0000313" key="5">
    <source>
        <dbReference type="EMBL" id="HJF87565.1"/>
    </source>
</evidence>
<dbReference type="EMBL" id="PUFN01000024">
    <property type="protein sequence ID" value="TDG70597.1"/>
    <property type="molecule type" value="Genomic_DNA"/>
</dbReference>
<evidence type="ECO:0000259" key="4">
    <source>
        <dbReference type="Pfam" id="PF20597"/>
    </source>
</evidence>
<reference evidence="6 7" key="1">
    <citation type="journal article" date="2019" name="Appl. Microbiol. Biotechnol.">
        <title>Uncovering carbohydrate metabolism through a genotype-phenotype association study of 56 lactic acid bacteria genomes.</title>
        <authorList>
            <person name="Buron-Moles G."/>
            <person name="Chailyan A."/>
            <person name="Dolejs I."/>
            <person name="Forster J."/>
            <person name="Miks M.H."/>
        </authorList>
    </citation>
    <scope>NUCLEOTIDE SEQUENCE [LARGE SCALE GENOMIC DNA]</scope>
    <source>
        <strain evidence="6 7">ATCC 29644</strain>
    </source>
</reference>
<evidence type="ECO:0000256" key="2">
    <source>
        <dbReference type="SAM" id="Phobius"/>
    </source>
</evidence>
<feature type="compositionally biased region" description="Acidic residues" evidence="1">
    <location>
        <begin position="420"/>
        <end position="431"/>
    </location>
</feature>
<keyword evidence="2" id="KW-0812">Transmembrane</keyword>